<dbReference type="Proteomes" id="UP001164746">
    <property type="component" value="Chromosome 10"/>
</dbReference>
<protein>
    <submittedName>
        <fullName evidence="2">Uncharacterized protein</fullName>
    </submittedName>
</protein>
<name>A0ABY7F0X5_MYAAR</name>
<keyword evidence="3" id="KW-1185">Reference proteome</keyword>
<organism evidence="2 3">
    <name type="scientific">Mya arenaria</name>
    <name type="common">Soft-shell clam</name>
    <dbReference type="NCBI Taxonomy" id="6604"/>
    <lineage>
        <taxon>Eukaryota</taxon>
        <taxon>Metazoa</taxon>
        <taxon>Spiralia</taxon>
        <taxon>Lophotrochozoa</taxon>
        <taxon>Mollusca</taxon>
        <taxon>Bivalvia</taxon>
        <taxon>Autobranchia</taxon>
        <taxon>Heteroconchia</taxon>
        <taxon>Euheterodonta</taxon>
        <taxon>Imparidentia</taxon>
        <taxon>Neoheterodontei</taxon>
        <taxon>Myida</taxon>
        <taxon>Myoidea</taxon>
        <taxon>Myidae</taxon>
        <taxon>Mya</taxon>
    </lineage>
</organism>
<evidence type="ECO:0000313" key="2">
    <source>
        <dbReference type="EMBL" id="WAR15830.1"/>
    </source>
</evidence>
<reference evidence="2" key="1">
    <citation type="submission" date="2022-11" db="EMBL/GenBank/DDBJ databases">
        <title>Centuries of genome instability and evolution in soft-shell clam transmissible cancer (bioRxiv).</title>
        <authorList>
            <person name="Hart S.F.M."/>
            <person name="Yonemitsu M.A."/>
            <person name="Giersch R.M."/>
            <person name="Beal B.F."/>
            <person name="Arriagada G."/>
            <person name="Davis B.W."/>
            <person name="Ostrander E.A."/>
            <person name="Goff S.P."/>
            <person name="Metzger M.J."/>
        </authorList>
    </citation>
    <scope>NUCLEOTIDE SEQUENCE</scope>
    <source>
        <strain evidence="2">MELC-2E11</strain>
        <tissue evidence="2">Siphon/mantle</tissue>
    </source>
</reference>
<gene>
    <name evidence="2" type="ORF">MAR_030424</name>
</gene>
<feature type="non-terminal residue" evidence="2">
    <location>
        <position position="468"/>
    </location>
</feature>
<proteinExistence type="predicted"/>
<sequence>MTDLIKKSDGTMAEHRDATSLADSMKFDLLEPNLNVDDTSPSDSMKTDVSKPSVNDVGADTCKRSNQQRLDDLLAEEDLCSLDKETQEICVDIKSFGPNILDVYAAYKYPKSEPHAVTFIVTVKNDDVNLENFAQYNIVKRTLHCYSNEGRDVIYSECNKQNRLNASDEYRLKASIEINETLLMQRHRYLSMVSGSAVRSKCYKGNHVIEPTICLVLYVDVKGYVPIDETPFRDNYDGIAIDVREGGCWRLNSPINIGEGIRRHTFDKEGSIGGFVEVPSLGLCGITSAHVLLNDQEYMQCKLEKGFTATGLQNEFRIHSSCNEDIGRLISAMYEEGNDREAGFEVAIFNIERRFLFEGIGTSFQGHNFEGDTEEYSFEYGQILEKRHFYPDVKCCKYGRESKFTMGKIVSASDGMGYFSFREKTFDEIPPIVLRKQYEVESFSNEKPFATFGDSGALVFCWRYPEEL</sequence>
<evidence type="ECO:0000313" key="3">
    <source>
        <dbReference type="Proteomes" id="UP001164746"/>
    </source>
</evidence>
<feature type="region of interest" description="Disordered" evidence="1">
    <location>
        <begin position="32"/>
        <end position="59"/>
    </location>
</feature>
<dbReference type="EMBL" id="CP111021">
    <property type="protein sequence ID" value="WAR15830.1"/>
    <property type="molecule type" value="Genomic_DNA"/>
</dbReference>
<accession>A0ABY7F0X5</accession>
<evidence type="ECO:0000256" key="1">
    <source>
        <dbReference type="SAM" id="MobiDB-lite"/>
    </source>
</evidence>